<dbReference type="RefSeq" id="WP_206728095.1">
    <property type="nucleotide sequence ID" value="NZ_CP071090.1"/>
</dbReference>
<gene>
    <name evidence="1" type="ORF">JY651_17150</name>
</gene>
<proteinExistence type="predicted"/>
<evidence type="ECO:0000313" key="1">
    <source>
        <dbReference type="EMBL" id="QSQ26550.1"/>
    </source>
</evidence>
<sequence length="257" mass="28427">MCTRHVVQATLAVLALLTPLLGHAQLVLERVGPTSASTATLHRGERVGFSARATSPAGGIHGSEWYLGGSYLGAQYRTSLPGSTEYDATFWRGINFPTTGTFRVEVQAFDRAGNYSSPAAWTLNVVERPRFLYVDQTDSLLDAPQATQDAFWSFVAARRINQLGIYRLNQVTRLESLSREWGRPVQVWPIFSAECDFSGRWFSDNRFTDALELAETTMLDAYRADDRTFRNGLRVAGFAYFARTHLTAALAGATCGP</sequence>
<keyword evidence="2" id="KW-1185">Reference proteome</keyword>
<reference evidence="1 2" key="1">
    <citation type="submission" date="2021-02" db="EMBL/GenBank/DDBJ databases">
        <title>De Novo genome assembly of isolated myxobacteria.</title>
        <authorList>
            <person name="Stevens D.C."/>
        </authorList>
    </citation>
    <scope>NUCLEOTIDE SEQUENCE [LARGE SCALE GENOMIC DNA]</scope>
    <source>
        <strain evidence="2">SCPEA02</strain>
    </source>
</reference>
<accession>A0ABX7P808</accession>
<dbReference type="InterPro" id="IPR013783">
    <property type="entry name" value="Ig-like_fold"/>
</dbReference>
<evidence type="ECO:0008006" key="3">
    <source>
        <dbReference type="Google" id="ProtNLM"/>
    </source>
</evidence>
<dbReference type="Proteomes" id="UP000662747">
    <property type="component" value="Chromosome"/>
</dbReference>
<organism evidence="1 2">
    <name type="scientific">Pyxidicoccus parkwayensis</name>
    <dbReference type="NCBI Taxonomy" id="2813578"/>
    <lineage>
        <taxon>Bacteria</taxon>
        <taxon>Pseudomonadati</taxon>
        <taxon>Myxococcota</taxon>
        <taxon>Myxococcia</taxon>
        <taxon>Myxococcales</taxon>
        <taxon>Cystobacterineae</taxon>
        <taxon>Myxococcaceae</taxon>
        <taxon>Pyxidicoccus</taxon>
    </lineage>
</organism>
<evidence type="ECO:0000313" key="2">
    <source>
        <dbReference type="Proteomes" id="UP000662747"/>
    </source>
</evidence>
<protein>
    <recommendedName>
        <fullName evidence="3">PKD domain-containing protein</fullName>
    </recommendedName>
</protein>
<dbReference type="EMBL" id="CP071090">
    <property type="protein sequence ID" value="QSQ26550.1"/>
    <property type="molecule type" value="Genomic_DNA"/>
</dbReference>
<name>A0ABX7P808_9BACT</name>
<dbReference type="Gene3D" id="2.60.40.10">
    <property type="entry name" value="Immunoglobulins"/>
    <property type="match status" value="1"/>
</dbReference>